<dbReference type="Pfam" id="PF13788">
    <property type="entry name" value="DUF4180"/>
    <property type="match status" value="1"/>
</dbReference>
<evidence type="ECO:0000313" key="2">
    <source>
        <dbReference type="EMBL" id="PWN60990.1"/>
    </source>
</evidence>
<accession>A0A316WR05</accession>
<name>A0A316WR05_9FLAO</name>
<dbReference type="AlphaFoldDB" id="A0A316WR05"/>
<comment type="caution">
    <text evidence="2">The sequence shown here is derived from an EMBL/GenBank/DDBJ whole genome shotgun (WGS) entry which is preliminary data.</text>
</comment>
<reference evidence="2 3" key="1">
    <citation type="submission" date="2018-04" db="EMBL/GenBank/DDBJ databases">
        <title>Chryseobacterium oncorhynchi 701B-08T from rainbow trout, and Chryseobacterium viscerum 687B-08T from diseased fish.</title>
        <authorList>
            <person name="Jeong J.-J."/>
            <person name="Lee Y.J."/>
            <person name="Pathiraja D."/>
            <person name="Park B."/>
            <person name="Choi I.-G."/>
            <person name="Kim K.D."/>
        </authorList>
    </citation>
    <scope>NUCLEOTIDE SEQUENCE [LARGE SCALE GENOMIC DNA]</scope>
    <source>
        <strain evidence="2 3">687B-08</strain>
    </source>
</reference>
<dbReference type="Proteomes" id="UP000236413">
    <property type="component" value="Unassembled WGS sequence"/>
</dbReference>
<feature type="domain" description="DUF4180" evidence="1">
    <location>
        <begin position="9"/>
        <end position="115"/>
    </location>
</feature>
<organism evidence="2 3">
    <name type="scientific">Chryseobacterium viscerum</name>
    <dbReference type="NCBI Taxonomy" id="1037377"/>
    <lineage>
        <taxon>Bacteria</taxon>
        <taxon>Pseudomonadati</taxon>
        <taxon>Bacteroidota</taxon>
        <taxon>Flavobacteriia</taxon>
        <taxon>Flavobacteriales</taxon>
        <taxon>Weeksellaceae</taxon>
        <taxon>Chryseobacterium group</taxon>
        <taxon>Chryseobacterium</taxon>
    </lineage>
</organism>
<dbReference type="InterPro" id="IPR025438">
    <property type="entry name" value="DUF4180"/>
</dbReference>
<evidence type="ECO:0000259" key="1">
    <source>
        <dbReference type="Pfam" id="PF13788"/>
    </source>
</evidence>
<proteinExistence type="predicted"/>
<sequence>MIIQSHEINNTKIAEIISDDIIIQSAADGLGLMGNIYYQGFDTLILHEKNISPEFFDLKTKMAGDILQKFSNYRIGLTIVGDFDKYESKSLKDFIFESNKTKHVNFVNTLEDALNNFSK</sequence>
<dbReference type="RefSeq" id="WP_103233678.1">
    <property type="nucleotide sequence ID" value="NZ_PPEG02000005.1"/>
</dbReference>
<dbReference type="EMBL" id="PPEG02000005">
    <property type="protein sequence ID" value="PWN60990.1"/>
    <property type="molecule type" value="Genomic_DNA"/>
</dbReference>
<evidence type="ECO:0000313" key="3">
    <source>
        <dbReference type="Proteomes" id="UP000236413"/>
    </source>
</evidence>
<protein>
    <submittedName>
        <fullName evidence="2">DUF4180 domain-containing protein</fullName>
    </submittedName>
</protein>
<gene>
    <name evidence="2" type="ORF">C1634_013045</name>
</gene>